<gene>
    <name evidence="2" type="ORF">L249_6700</name>
</gene>
<proteinExistence type="predicted"/>
<keyword evidence="1" id="KW-1133">Transmembrane helix</keyword>
<evidence type="ECO:0000256" key="1">
    <source>
        <dbReference type="SAM" id="Phobius"/>
    </source>
</evidence>
<keyword evidence="3" id="KW-1185">Reference proteome</keyword>
<organism evidence="2 3">
    <name type="scientific">Ophiocordyceps polyrhachis-furcata BCC 54312</name>
    <dbReference type="NCBI Taxonomy" id="1330021"/>
    <lineage>
        <taxon>Eukaryota</taxon>
        <taxon>Fungi</taxon>
        <taxon>Dikarya</taxon>
        <taxon>Ascomycota</taxon>
        <taxon>Pezizomycotina</taxon>
        <taxon>Sordariomycetes</taxon>
        <taxon>Hypocreomycetidae</taxon>
        <taxon>Hypocreales</taxon>
        <taxon>Ophiocordycipitaceae</taxon>
        <taxon>Ophiocordyceps</taxon>
    </lineage>
</organism>
<name>A0A367LK77_9HYPO</name>
<evidence type="ECO:0000313" key="3">
    <source>
        <dbReference type="Proteomes" id="UP000253664"/>
    </source>
</evidence>
<comment type="caution">
    <text evidence="2">The sequence shown here is derived from an EMBL/GenBank/DDBJ whole genome shotgun (WGS) entry which is preliminary data.</text>
</comment>
<keyword evidence="1" id="KW-0812">Transmembrane</keyword>
<dbReference type="EMBL" id="LKCN02000003">
    <property type="protein sequence ID" value="RCI14836.1"/>
    <property type="molecule type" value="Genomic_DNA"/>
</dbReference>
<accession>A0A367LK77</accession>
<dbReference type="Proteomes" id="UP000253664">
    <property type="component" value="Unassembled WGS sequence"/>
</dbReference>
<dbReference type="OrthoDB" id="4925214at2759"/>
<feature type="non-terminal residue" evidence="2">
    <location>
        <position position="77"/>
    </location>
</feature>
<dbReference type="AlphaFoldDB" id="A0A367LK77"/>
<evidence type="ECO:0000313" key="2">
    <source>
        <dbReference type="EMBL" id="RCI14836.1"/>
    </source>
</evidence>
<sequence>MQKESEHKTLYSAITFIKNYPLNKFCHIIRGGNMKLFTILGLPIIHAVGVLTLVSTEQVYDNLGIINIDLAPNDYNR</sequence>
<keyword evidence="1" id="KW-0472">Membrane</keyword>
<protein>
    <submittedName>
        <fullName evidence="2">Uncharacterized protein</fullName>
    </submittedName>
</protein>
<reference evidence="2 3" key="1">
    <citation type="journal article" date="2015" name="BMC Genomics">
        <title>Insights from the genome of Ophiocordyceps polyrhachis-furcata to pathogenicity and host specificity in insect fungi.</title>
        <authorList>
            <person name="Wichadakul D."/>
            <person name="Kobmoo N."/>
            <person name="Ingsriswang S."/>
            <person name="Tangphatsornruang S."/>
            <person name="Chantasingh D."/>
            <person name="Luangsa-ard J.J."/>
            <person name="Eurwilaichitr L."/>
        </authorList>
    </citation>
    <scope>NUCLEOTIDE SEQUENCE [LARGE SCALE GENOMIC DNA]</scope>
    <source>
        <strain evidence="2 3">BCC 54312</strain>
    </source>
</reference>
<feature type="transmembrane region" description="Helical" evidence="1">
    <location>
        <begin position="36"/>
        <end position="54"/>
    </location>
</feature>